<dbReference type="InterPro" id="IPR017853">
    <property type="entry name" value="GH"/>
</dbReference>
<sequence length="363" mass="40775" precursor="true">MMYRLLAITLFLSSLATAAEPEFYKGADISLLQTIEDSGGVYKENGQAKDPLMVFKDNGCNAMRVRLFHTPTGKPPRVNSLDYTKKLGRRIKDAGLKLMLDIHYSDTWADPGKQNKPAAWENLSFEELVNAVREYTEEVIVEMCEAGAAPDWVQVGNEIAPGMLWPDGRIGTPQQWEKLATLLKAGIAGVHAGQGDRPIKTIIHLHCGGSPQQTARYFDYMKKHNVNYDIIGLSYYPWWHSRGLGFEPLQETLQASVERFGKDIMVVETAYPWYPNCDDPTKLLHKKERRPLVPGLPASKEGQKEYLEQLIKVTRETPGGRGIGLFYWAPEYIPAPRLNPGRGHLSLFDEDGNALPGMNAFQK</sequence>
<name>A0A5C5YUT5_9BACT</name>
<dbReference type="Pfam" id="PF07745">
    <property type="entry name" value="Glyco_hydro_53"/>
    <property type="match status" value="1"/>
</dbReference>
<evidence type="ECO:0000256" key="3">
    <source>
        <dbReference type="ARBA" id="ARBA00012556"/>
    </source>
</evidence>
<reference evidence="7 8" key="1">
    <citation type="submission" date="2019-02" db="EMBL/GenBank/DDBJ databases">
        <title>Deep-cultivation of Planctomycetes and their phenomic and genomic characterization uncovers novel biology.</title>
        <authorList>
            <person name="Wiegand S."/>
            <person name="Jogler M."/>
            <person name="Boedeker C."/>
            <person name="Pinto D."/>
            <person name="Vollmers J."/>
            <person name="Rivas-Marin E."/>
            <person name="Kohn T."/>
            <person name="Peeters S.H."/>
            <person name="Heuer A."/>
            <person name="Rast P."/>
            <person name="Oberbeckmann S."/>
            <person name="Bunk B."/>
            <person name="Jeske O."/>
            <person name="Meyerdierks A."/>
            <person name="Storesund J.E."/>
            <person name="Kallscheuer N."/>
            <person name="Luecker S."/>
            <person name="Lage O.M."/>
            <person name="Pohl T."/>
            <person name="Merkel B.J."/>
            <person name="Hornburger P."/>
            <person name="Mueller R.-W."/>
            <person name="Bruemmer F."/>
            <person name="Labrenz M."/>
            <person name="Spormann A.M."/>
            <person name="Op Den Camp H."/>
            <person name="Overmann J."/>
            <person name="Amann R."/>
            <person name="Jetten M.S.M."/>
            <person name="Mascher T."/>
            <person name="Medema M.H."/>
            <person name="Devos D.P."/>
            <person name="Kaster A.-K."/>
            <person name="Ovreas L."/>
            <person name="Rohde M."/>
            <person name="Galperin M.Y."/>
            <person name="Jogler C."/>
        </authorList>
    </citation>
    <scope>NUCLEOTIDE SEQUENCE [LARGE SCALE GENOMIC DNA]</scope>
    <source>
        <strain evidence="7 8">CA13</strain>
    </source>
</reference>
<dbReference type="RefSeq" id="WP_146393796.1">
    <property type="nucleotide sequence ID" value="NZ_SJPJ01000001.1"/>
</dbReference>
<feature type="chain" id="PRO_5023045385" description="Arabinogalactan endo-beta-1,4-galactanase" evidence="6">
    <location>
        <begin position="19"/>
        <end position="363"/>
    </location>
</feature>
<comment type="catalytic activity">
    <reaction evidence="1 6">
        <text>The enzyme specifically hydrolyzes (1-&gt;4)-beta-D-galactosidic linkages in type I arabinogalactans.</text>
        <dbReference type="EC" id="3.2.1.89"/>
    </reaction>
</comment>
<dbReference type="EC" id="3.2.1.89" evidence="3 6"/>
<dbReference type="AlphaFoldDB" id="A0A5C5YUT5"/>
<keyword evidence="8" id="KW-1185">Reference proteome</keyword>
<evidence type="ECO:0000256" key="6">
    <source>
        <dbReference type="RuleBase" id="RU361192"/>
    </source>
</evidence>
<keyword evidence="4 6" id="KW-0378">Hydrolase</keyword>
<keyword evidence="6" id="KW-0732">Signal</keyword>
<accession>A0A5C5YUT5</accession>
<dbReference type="InterPro" id="IPR011683">
    <property type="entry name" value="Glyco_hydro_53"/>
</dbReference>
<evidence type="ECO:0000256" key="4">
    <source>
        <dbReference type="ARBA" id="ARBA00022801"/>
    </source>
</evidence>
<dbReference type="GO" id="GO:0045490">
    <property type="term" value="P:pectin catabolic process"/>
    <property type="evidence" value="ECO:0007669"/>
    <property type="project" value="TreeGrafter"/>
</dbReference>
<dbReference type="Proteomes" id="UP000315010">
    <property type="component" value="Unassembled WGS sequence"/>
</dbReference>
<dbReference type="PANTHER" id="PTHR34983:SF1">
    <property type="entry name" value="ARABINOGALACTAN ENDO-BETA-1,4-GALACTANASE A"/>
    <property type="match status" value="1"/>
</dbReference>
<evidence type="ECO:0000256" key="5">
    <source>
        <dbReference type="ARBA" id="ARBA00023295"/>
    </source>
</evidence>
<dbReference type="GO" id="GO:0015926">
    <property type="term" value="F:glucosidase activity"/>
    <property type="evidence" value="ECO:0007669"/>
    <property type="project" value="InterPro"/>
</dbReference>
<dbReference type="SUPFAM" id="SSF51445">
    <property type="entry name" value="(Trans)glycosidases"/>
    <property type="match status" value="1"/>
</dbReference>
<dbReference type="PANTHER" id="PTHR34983">
    <property type="entry name" value="ARABINOGALACTAN ENDO-BETA-1,4-GALACTANASE A"/>
    <property type="match status" value="1"/>
</dbReference>
<protein>
    <recommendedName>
        <fullName evidence="3 6">Arabinogalactan endo-beta-1,4-galactanase</fullName>
        <ecNumber evidence="3 6">3.2.1.89</ecNumber>
    </recommendedName>
</protein>
<gene>
    <name evidence="7" type="primary">ganB</name>
    <name evidence="7" type="ORF">CA13_01320</name>
</gene>
<evidence type="ECO:0000313" key="7">
    <source>
        <dbReference type="EMBL" id="TWT78735.1"/>
    </source>
</evidence>
<keyword evidence="5 6" id="KW-0326">Glycosidase</keyword>
<comment type="similarity">
    <text evidence="2 6">Belongs to the glycosyl hydrolase 53 family.</text>
</comment>
<dbReference type="OrthoDB" id="9768786at2"/>
<comment type="caution">
    <text evidence="7">The sequence shown here is derived from an EMBL/GenBank/DDBJ whole genome shotgun (WGS) entry which is preliminary data.</text>
</comment>
<dbReference type="Gene3D" id="3.20.20.80">
    <property type="entry name" value="Glycosidases"/>
    <property type="match status" value="1"/>
</dbReference>
<organism evidence="7 8">
    <name type="scientific">Novipirellula herctigrandis</name>
    <dbReference type="NCBI Taxonomy" id="2527986"/>
    <lineage>
        <taxon>Bacteria</taxon>
        <taxon>Pseudomonadati</taxon>
        <taxon>Planctomycetota</taxon>
        <taxon>Planctomycetia</taxon>
        <taxon>Pirellulales</taxon>
        <taxon>Pirellulaceae</taxon>
        <taxon>Novipirellula</taxon>
    </lineage>
</organism>
<dbReference type="GO" id="GO:0031218">
    <property type="term" value="F:arabinogalactan endo-1,4-beta-galactosidase activity"/>
    <property type="evidence" value="ECO:0007669"/>
    <property type="project" value="UniProtKB-EC"/>
</dbReference>
<evidence type="ECO:0000256" key="2">
    <source>
        <dbReference type="ARBA" id="ARBA00010687"/>
    </source>
</evidence>
<evidence type="ECO:0000256" key="1">
    <source>
        <dbReference type="ARBA" id="ARBA00001695"/>
    </source>
</evidence>
<dbReference type="EMBL" id="SJPJ01000001">
    <property type="protein sequence ID" value="TWT78735.1"/>
    <property type="molecule type" value="Genomic_DNA"/>
</dbReference>
<proteinExistence type="inferred from homology"/>
<evidence type="ECO:0000313" key="8">
    <source>
        <dbReference type="Proteomes" id="UP000315010"/>
    </source>
</evidence>
<feature type="signal peptide" evidence="6">
    <location>
        <begin position="1"/>
        <end position="18"/>
    </location>
</feature>